<dbReference type="Gene3D" id="2.60.40.10">
    <property type="entry name" value="Immunoglobulins"/>
    <property type="match status" value="2"/>
</dbReference>
<dbReference type="InterPro" id="IPR032312">
    <property type="entry name" value="LacZ_4"/>
</dbReference>
<dbReference type="PROSITE" id="PS00608">
    <property type="entry name" value="GLYCOSYL_HYDROL_F2_2"/>
    <property type="match status" value="1"/>
</dbReference>
<dbReference type="OrthoDB" id="9801077at2"/>
<dbReference type="InterPro" id="IPR004199">
    <property type="entry name" value="B-gal_small/dom_5"/>
</dbReference>
<evidence type="ECO:0000256" key="1">
    <source>
        <dbReference type="ARBA" id="ARBA00001412"/>
    </source>
</evidence>
<comment type="cofactor">
    <cofactor evidence="3">
        <name>Na(+)</name>
        <dbReference type="ChEBI" id="CHEBI:29101"/>
    </cofactor>
</comment>
<evidence type="ECO:0000256" key="11">
    <source>
        <dbReference type="ARBA" id="ARBA00032230"/>
    </source>
</evidence>
<dbReference type="GO" id="GO:0030246">
    <property type="term" value="F:carbohydrate binding"/>
    <property type="evidence" value="ECO:0007669"/>
    <property type="project" value="InterPro"/>
</dbReference>
<dbReference type="SUPFAM" id="SSF49303">
    <property type="entry name" value="beta-Galactosidase/glucuronidase domain"/>
    <property type="match status" value="2"/>
</dbReference>
<dbReference type="InterPro" id="IPR023232">
    <property type="entry name" value="Glyco_hydro_2_AS"/>
</dbReference>
<dbReference type="GO" id="GO:0005990">
    <property type="term" value="P:lactose catabolic process"/>
    <property type="evidence" value="ECO:0007669"/>
    <property type="project" value="TreeGrafter"/>
</dbReference>
<evidence type="ECO:0000256" key="9">
    <source>
        <dbReference type="ARBA" id="ARBA00022837"/>
    </source>
</evidence>
<dbReference type="InterPro" id="IPR011013">
    <property type="entry name" value="Gal_mutarotase_sf_dom"/>
</dbReference>
<dbReference type="Pfam" id="PF16353">
    <property type="entry name" value="LacZ_4"/>
    <property type="match status" value="1"/>
</dbReference>
<dbReference type="PROSITE" id="PS00719">
    <property type="entry name" value="GLYCOSYL_HYDROL_F2_1"/>
    <property type="match status" value="1"/>
</dbReference>
<dbReference type="Gene3D" id="2.70.98.10">
    <property type="match status" value="1"/>
</dbReference>
<dbReference type="PANTHER" id="PTHR46323:SF2">
    <property type="entry name" value="BETA-GALACTOSIDASE"/>
    <property type="match status" value="1"/>
</dbReference>
<dbReference type="GO" id="GO:0004565">
    <property type="term" value="F:beta-galactosidase activity"/>
    <property type="evidence" value="ECO:0007669"/>
    <property type="project" value="UniProtKB-EC"/>
</dbReference>
<dbReference type="Gene3D" id="3.20.20.80">
    <property type="entry name" value="Glycosidases"/>
    <property type="match status" value="1"/>
</dbReference>
<dbReference type="GO" id="GO:0009341">
    <property type="term" value="C:beta-galactosidase complex"/>
    <property type="evidence" value="ECO:0007669"/>
    <property type="project" value="InterPro"/>
</dbReference>
<dbReference type="InterPro" id="IPR017853">
    <property type="entry name" value="GH"/>
</dbReference>
<evidence type="ECO:0000256" key="7">
    <source>
        <dbReference type="ARBA" id="ARBA00013303"/>
    </source>
</evidence>
<comment type="subunit">
    <text evidence="5">Monomer.</text>
</comment>
<dbReference type="Pfam" id="PF02836">
    <property type="entry name" value="Glyco_hydro_2_C"/>
    <property type="match status" value="1"/>
</dbReference>
<evidence type="ECO:0000313" key="14">
    <source>
        <dbReference type="EMBL" id="TNJ46590.1"/>
    </source>
</evidence>
<dbReference type="Pfam" id="PF02837">
    <property type="entry name" value="Glyco_hydro_2_N"/>
    <property type="match status" value="1"/>
</dbReference>
<dbReference type="EC" id="3.2.1.23" evidence="6 12"/>
<dbReference type="SUPFAM" id="SSF49785">
    <property type="entry name" value="Galactose-binding domain-like"/>
    <property type="match status" value="1"/>
</dbReference>
<dbReference type="SUPFAM" id="SSF74650">
    <property type="entry name" value="Galactose mutarotase-like"/>
    <property type="match status" value="1"/>
</dbReference>
<name>A0A5C4SRG6_9FLAO</name>
<accession>A0A5C4SRG6</accession>
<dbReference type="InterPro" id="IPR023230">
    <property type="entry name" value="Glyco_hydro_2_CS"/>
</dbReference>
<dbReference type="Gene3D" id="2.60.120.260">
    <property type="entry name" value="Galactose-binding domain-like"/>
    <property type="match status" value="1"/>
</dbReference>
<dbReference type="SMART" id="SM01038">
    <property type="entry name" value="Bgal_small_N"/>
    <property type="match status" value="1"/>
</dbReference>
<dbReference type="PRINTS" id="PR00132">
    <property type="entry name" value="GLHYDRLASE2"/>
</dbReference>
<evidence type="ECO:0000256" key="2">
    <source>
        <dbReference type="ARBA" id="ARBA00001913"/>
    </source>
</evidence>
<dbReference type="Pfam" id="PF00703">
    <property type="entry name" value="Glyco_hydro_2"/>
    <property type="match status" value="1"/>
</dbReference>
<dbReference type="InterPro" id="IPR036156">
    <property type="entry name" value="Beta-gal/glucu_dom_sf"/>
</dbReference>
<dbReference type="EMBL" id="VDCS01000002">
    <property type="protein sequence ID" value="TNJ46590.1"/>
    <property type="molecule type" value="Genomic_DNA"/>
</dbReference>
<proteinExistence type="inferred from homology"/>
<dbReference type="Proteomes" id="UP000308713">
    <property type="component" value="Unassembled WGS sequence"/>
</dbReference>
<keyword evidence="10 12" id="KW-0326">Glycosidase</keyword>
<keyword evidence="8 12" id="KW-0378">Hydrolase</keyword>
<dbReference type="PANTHER" id="PTHR46323">
    <property type="entry name" value="BETA-GALACTOSIDASE"/>
    <property type="match status" value="1"/>
</dbReference>
<comment type="similarity">
    <text evidence="4 12">Belongs to the glycosyl hydrolase 2 family.</text>
</comment>
<evidence type="ECO:0000256" key="3">
    <source>
        <dbReference type="ARBA" id="ARBA00001959"/>
    </source>
</evidence>
<dbReference type="InterPro" id="IPR014718">
    <property type="entry name" value="GH-type_carb-bd"/>
</dbReference>
<protein>
    <recommendedName>
        <fullName evidence="7 12">Beta-galactosidase</fullName>
        <ecNumber evidence="6 12">3.2.1.23</ecNumber>
    </recommendedName>
    <alternativeName>
        <fullName evidence="11 12">Lactase</fullName>
    </alternativeName>
</protein>
<dbReference type="InterPro" id="IPR050347">
    <property type="entry name" value="Bact_Beta-galactosidase"/>
</dbReference>
<dbReference type="InterPro" id="IPR013783">
    <property type="entry name" value="Ig-like_fold"/>
</dbReference>
<keyword evidence="15" id="KW-1185">Reference proteome</keyword>
<comment type="caution">
    <text evidence="14">The sequence shown here is derived from an EMBL/GenBank/DDBJ whole genome shotgun (WGS) entry which is preliminary data.</text>
</comment>
<feature type="domain" description="Beta galactosidase small chain/" evidence="13">
    <location>
        <begin position="797"/>
        <end position="1071"/>
    </location>
</feature>
<comment type="catalytic activity">
    <reaction evidence="1 12">
        <text>Hydrolysis of terminal non-reducing beta-D-galactose residues in beta-D-galactosides.</text>
        <dbReference type="EC" id="3.2.1.23"/>
    </reaction>
</comment>
<dbReference type="InterPro" id="IPR008979">
    <property type="entry name" value="Galactose-bd-like_sf"/>
</dbReference>
<dbReference type="RefSeq" id="WP_139694961.1">
    <property type="nucleotide sequence ID" value="NZ_CP074074.1"/>
</dbReference>
<keyword evidence="9" id="KW-0106">Calcium</keyword>
<dbReference type="InterPro" id="IPR006103">
    <property type="entry name" value="Glyco_hydro_2_cat"/>
</dbReference>
<sequence>MKNTFLFLFILITIGSFSQQNDWENPLVNYINKLPAHATFYNFDNEVQALLGDRTKSSYYKSLNGNWKFKWVATPNDASNNFQNLDFKSKDWDTIAVPGNWEMKGYGIPIYTNSTYPFFSDFPYINKHDNPVGHYITTFSINENWTDKDVILHFGGVSSAFYVWVNGKFVGYSEDTRLPSEFDITKHLKEGENKLAVKVYRWADGSYLEAQDHWRMSGIEREVYLHAMPKIRLADFTIRTDFDDTYQDALLQIRPNFVLNVNDKYIEKVGHFGDAPLHTIADNWSLTTKLFDAQGNMAAESNTTKLSKILGESYPQRDNVYFGLIETKVKTPKQWSSDSPYLYTLLFEVKDETGNIVQTTSTKVGFRELKIDDRGRFLVNGNSVKMIGVNRHDHDHIHGKTVTREDIETDVKLLKRFNFNAVRTSHYPNDPYFYDLCDQYGIYVMDEANLETHGTRGKLSNVPEWGSAFLERAIRMVQRDKNHPSIVIWSLGNESGTGPNHAAMAGWIKDFDPTRYIHYEGAQGDPTSSNYKKAYYSHGKGNPTDPKWVDMLSRMYPQSWELQSLIDHTNPIDNRPVIMCEYAHSMGNSTGNMKEYWDVIYKNDRAIGGYIWDWIDQGILKKDENGNEFLAYGGDFGDKPNSGSFCLNGIIASDRTPKPATYECKKVNQPARITAIDAKKGLFKILNRHHAIDLSTYSIEWEITQNGNIIDFGQINDLKTKPYQTDDLNINFKSPKLKSGSEYFINIYGKLKYETQWAQKGFLVFKEQFKLDYEIADIKSLSVKGSLTISENDTTFNIFGKQSTVVINKQLGLISSFKYLDEDYLKSPIKLNFWRAQTENDEAYRKAKKLDSEVEWMNAGRSFKPSKINVISNKNGKAVISVQGIIEQPKTNVTLTYTILYSGEIRVDYTIQTDKNVPNIPRIGMAFDINKTYNDVTYFGRGPHPNYADRNYASHIGLYKSKASTMNYMYAYPEEYGNRTDIRWFKLENNGKGGIMVKGSQELNFSIIPYSLENLQKAKHTNELIERDIYTVNIDLRQQGVGGDDTWSKRAQAHENYLIPPDKYNYSFYIVPFKSRIKPEFVKF</sequence>
<dbReference type="InterPro" id="IPR006104">
    <property type="entry name" value="Glyco_hydro_2_N"/>
</dbReference>
<evidence type="ECO:0000256" key="10">
    <source>
        <dbReference type="ARBA" id="ARBA00023295"/>
    </source>
</evidence>
<evidence type="ECO:0000313" key="15">
    <source>
        <dbReference type="Proteomes" id="UP000308713"/>
    </source>
</evidence>
<evidence type="ECO:0000256" key="12">
    <source>
        <dbReference type="RuleBase" id="RU361154"/>
    </source>
</evidence>
<dbReference type="FunFam" id="3.20.20.80:FF:000018">
    <property type="entry name" value="Beta-galactosidase"/>
    <property type="match status" value="1"/>
</dbReference>
<dbReference type="Pfam" id="PF02929">
    <property type="entry name" value="Bgal_small_N"/>
    <property type="match status" value="1"/>
</dbReference>
<reference evidence="14 15" key="1">
    <citation type="submission" date="2019-05" db="EMBL/GenBank/DDBJ databases">
        <title>Tamlana fucoidanivorans sp. nov., isolated from the surface of algae collected from Fujian province in China.</title>
        <authorList>
            <person name="Li J."/>
        </authorList>
    </citation>
    <scope>NUCLEOTIDE SEQUENCE [LARGE SCALE GENOMIC DNA]</scope>
    <source>
        <strain evidence="14 15">CW2-9</strain>
    </source>
</reference>
<evidence type="ECO:0000256" key="4">
    <source>
        <dbReference type="ARBA" id="ARBA00007401"/>
    </source>
</evidence>
<comment type="cofactor">
    <cofactor evidence="2">
        <name>Ca(2+)</name>
        <dbReference type="ChEBI" id="CHEBI:29108"/>
    </cofactor>
</comment>
<dbReference type="SUPFAM" id="SSF51445">
    <property type="entry name" value="(Trans)glycosidases"/>
    <property type="match status" value="1"/>
</dbReference>
<evidence type="ECO:0000259" key="13">
    <source>
        <dbReference type="SMART" id="SM01038"/>
    </source>
</evidence>
<gene>
    <name evidence="14" type="ORF">FGF67_02865</name>
</gene>
<dbReference type="InterPro" id="IPR006102">
    <property type="entry name" value="Ig-like_GH2"/>
</dbReference>
<dbReference type="AlphaFoldDB" id="A0A5C4SRG6"/>
<evidence type="ECO:0000256" key="5">
    <source>
        <dbReference type="ARBA" id="ARBA00011245"/>
    </source>
</evidence>
<dbReference type="InterPro" id="IPR006101">
    <property type="entry name" value="Glyco_hydro_2"/>
</dbReference>
<evidence type="ECO:0000256" key="6">
    <source>
        <dbReference type="ARBA" id="ARBA00012756"/>
    </source>
</evidence>
<evidence type="ECO:0000256" key="8">
    <source>
        <dbReference type="ARBA" id="ARBA00022801"/>
    </source>
</evidence>
<organism evidence="14 15">
    <name type="scientific">Allotamlana fucoidanivorans</name>
    <dbReference type="NCBI Taxonomy" id="2583814"/>
    <lineage>
        <taxon>Bacteria</taxon>
        <taxon>Pseudomonadati</taxon>
        <taxon>Bacteroidota</taxon>
        <taxon>Flavobacteriia</taxon>
        <taxon>Flavobacteriales</taxon>
        <taxon>Flavobacteriaceae</taxon>
        <taxon>Allotamlana</taxon>
    </lineage>
</organism>